<dbReference type="Proteomes" id="UP001165289">
    <property type="component" value="Unassembled WGS sequence"/>
</dbReference>
<proteinExistence type="predicted"/>
<dbReference type="EMBL" id="JAKMXF010000007">
    <property type="protein sequence ID" value="KAI6661794.1"/>
    <property type="molecule type" value="Genomic_DNA"/>
</dbReference>
<keyword evidence="3" id="KW-1185">Reference proteome</keyword>
<gene>
    <name evidence="2" type="ORF">LOD99_9861</name>
</gene>
<reference evidence="2 3" key="1">
    <citation type="journal article" date="2023" name="BMC Biol.">
        <title>The compact genome of the sponge Oopsacas minuta (Hexactinellida) is lacking key metazoan core genes.</title>
        <authorList>
            <person name="Santini S."/>
            <person name="Schenkelaars Q."/>
            <person name="Jourda C."/>
            <person name="Duchesne M."/>
            <person name="Belahbib H."/>
            <person name="Rocher C."/>
            <person name="Selva M."/>
            <person name="Riesgo A."/>
            <person name="Vervoort M."/>
            <person name="Leys S.P."/>
            <person name="Kodjabachian L."/>
            <person name="Le Bivic A."/>
            <person name="Borchiellini C."/>
            <person name="Claverie J.M."/>
            <person name="Renard E."/>
        </authorList>
    </citation>
    <scope>NUCLEOTIDE SEQUENCE [LARGE SCALE GENOMIC DNA]</scope>
    <source>
        <strain evidence="2">SPO-2</strain>
    </source>
</reference>
<evidence type="ECO:0000313" key="3">
    <source>
        <dbReference type="Proteomes" id="UP001165289"/>
    </source>
</evidence>
<dbReference type="AlphaFoldDB" id="A0AAV7KPW7"/>
<feature type="region of interest" description="Disordered" evidence="1">
    <location>
        <begin position="1"/>
        <end position="28"/>
    </location>
</feature>
<sequence>MRRKSGERWERGDLTHWHGERGKEKARVHTKGMEIVKRTNEHLPAHQVHADAHSYASLAPFPRMNPCFTLSPLLTLLMCHFSNSPVHQVYVSSF</sequence>
<comment type="caution">
    <text evidence="2">The sequence shown here is derived from an EMBL/GenBank/DDBJ whole genome shotgun (WGS) entry which is preliminary data.</text>
</comment>
<evidence type="ECO:0000256" key="1">
    <source>
        <dbReference type="SAM" id="MobiDB-lite"/>
    </source>
</evidence>
<evidence type="ECO:0000313" key="2">
    <source>
        <dbReference type="EMBL" id="KAI6661794.1"/>
    </source>
</evidence>
<organism evidence="2 3">
    <name type="scientific">Oopsacas minuta</name>
    <dbReference type="NCBI Taxonomy" id="111878"/>
    <lineage>
        <taxon>Eukaryota</taxon>
        <taxon>Metazoa</taxon>
        <taxon>Porifera</taxon>
        <taxon>Hexactinellida</taxon>
        <taxon>Hexasterophora</taxon>
        <taxon>Lyssacinosida</taxon>
        <taxon>Leucopsacidae</taxon>
        <taxon>Oopsacas</taxon>
    </lineage>
</organism>
<protein>
    <submittedName>
        <fullName evidence="2">Uncharacterized protein</fullName>
    </submittedName>
</protein>
<name>A0AAV7KPW7_9METZ</name>
<accession>A0AAV7KPW7</accession>